<sequence>MSEQSRQALVNQVRRLADEVAPVDPDAASAAFDVLVATYGRGPARAALLTVAPDEITRGAAQQRTPTDMPLIPHPRA</sequence>
<keyword evidence="3" id="KW-1185">Reference proteome</keyword>
<dbReference type="AlphaFoldDB" id="A0AAE3ZEZ9"/>
<dbReference type="EMBL" id="JAVDXW010000001">
    <property type="protein sequence ID" value="MDR7302641.1"/>
    <property type="molecule type" value="Genomic_DNA"/>
</dbReference>
<name>A0AAE3ZEZ9_9ACTN</name>
<comment type="caution">
    <text evidence="2">The sequence shown here is derived from an EMBL/GenBank/DDBJ whole genome shotgun (WGS) entry which is preliminary data.</text>
</comment>
<reference evidence="2" key="1">
    <citation type="submission" date="2023-07" db="EMBL/GenBank/DDBJ databases">
        <title>Sequencing the genomes of 1000 actinobacteria strains.</title>
        <authorList>
            <person name="Klenk H.-P."/>
        </authorList>
    </citation>
    <scope>NUCLEOTIDE SEQUENCE</scope>
    <source>
        <strain evidence="2">DSM 45977</strain>
    </source>
</reference>
<dbReference type="RefSeq" id="WP_310274341.1">
    <property type="nucleotide sequence ID" value="NZ_JAVDXW010000001.1"/>
</dbReference>
<evidence type="ECO:0000256" key="1">
    <source>
        <dbReference type="SAM" id="MobiDB-lite"/>
    </source>
</evidence>
<gene>
    <name evidence="2" type="ORF">JOF55_002822</name>
</gene>
<evidence type="ECO:0000313" key="3">
    <source>
        <dbReference type="Proteomes" id="UP001180845"/>
    </source>
</evidence>
<proteinExistence type="predicted"/>
<organism evidence="2 3">
    <name type="scientific">Haloactinomyces albus</name>
    <dbReference type="NCBI Taxonomy" id="1352928"/>
    <lineage>
        <taxon>Bacteria</taxon>
        <taxon>Bacillati</taxon>
        <taxon>Actinomycetota</taxon>
        <taxon>Actinomycetes</taxon>
        <taxon>Actinopolysporales</taxon>
        <taxon>Actinopolysporaceae</taxon>
        <taxon>Haloactinomyces</taxon>
    </lineage>
</organism>
<accession>A0AAE3ZEZ9</accession>
<evidence type="ECO:0000313" key="2">
    <source>
        <dbReference type="EMBL" id="MDR7302641.1"/>
    </source>
</evidence>
<protein>
    <submittedName>
        <fullName evidence="2">Uncharacterized protein</fullName>
    </submittedName>
</protein>
<dbReference type="Proteomes" id="UP001180845">
    <property type="component" value="Unassembled WGS sequence"/>
</dbReference>
<feature type="region of interest" description="Disordered" evidence="1">
    <location>
        <begin position="57"/>
        <end position="77"/>
    </location>
</feature>